<evidence type="ECO:0000256" key="11">
    <source>
        <dbReference type="ARBA" id="ARBA00023180"/>
    </source>
</evidence>
<keyword evidence="11" id="KW-0325">Glycoprotein</keyword>
<dbReference type="EMBL" id="BGZK01000438">
    <property type="protein sequence ID" value="GBP43539.1"/>
    <property type="molecule type" value="Genomic_DNA"/>
</dbReference>
<dbReference type="OrthoDB" id="10024078at2759"/>
<evidence type="ECO:0000256" key="2">
    <source>
        <dbReference type="ARBA" id="ARBA00010532"/>
    </source>
</evidence>
<dbReference type="GO" id="GO:0005737">
    <property type="term" value="C:cytoplasm"/>
    <property type="evidence" value="ECO:0007669"/>
    <property type="project" value="TreeGrafter"/>
</dbReference>
<name>A0A4C1VZ63_EUMVA</name>
<keyword evidence="10" id="KW-0675">Receptor</keyword>
<evidence type="ECO:0000256" key="9">
    <source>
        <dbReference type="ARBA" id="ARBA00023157"/>
    </source>
</evidence>
<keyword evidence="5 13" id="KW-0812">Transmembrane</keyword>
<keyword evidence="8 13" id="KW-0472">Membrane</keyword>
<evidence type="ECO:0000256" key="7">
    <source>
        <dbReference type="ARBA" id="ARBA00022989"/>
    </source>
</evidence>
<evidence type="ECO:0000256" key="10">
    <source>
        <dbReference type="ARBA" id="ARBA00023170"/>
    </source>
</evidence>
<keyword evidence="15" id="KW-1185">Reference proteome</keyword>
<dbReference type="InterPro" id="IPR002159">
    <property type="entry name" value="CD36_fam"/>
</dbReference>
<feature type="transmembrane region" description="Helical" evidence="13">
    <location>
        <begin position="107"/>
        <end position="128"/>
    </location>
</feature>
<evidence type="ECO:0000256" key="6">
    <source>
        <dbReference type="ARBA" id="ARBA00022725"/>
    </source>
</evidence>
<keyword evidence="3" id="KW-1003">Cell membrane</keyword>
<organism evidence="14 15">
    <name type="scientific">Eumeta variegata</name>
    <name type="common">Bagworm moth</name>
    <name type="synonym">Eumeta japonica</name>
    <dbReference type="NCBI Taxonomy" id="151549"/>
    <lineage>
        <taxon>Eukaryota</taxon>
        <taxon>Metazoa</taxon>
        <taxon>Ecdysozoa</taxon>
        <taxon>Arthropoda</taxon>
        <taxon>Hexapoda</taxon>
        <taxon>Insecta</taxon>
        <taxon>Pterygota</taxon>
        <taxon>Neoptera</taxon>
        <taxon>Endopterygota</taxon>
        <taxon>Lepidoptera</taxon>
        <taxon>Glossata</taxon>
        <taxon>Ditrysia</taxon>
        <taxon>Tineoidea</taxon>
        <taxon>Psychidae</taxon>
        <taxon>Oiketicinae</taxon>
        <taxon>Eumeta</taxon>
    </lineage>
</organism>
<evidence type="ECO:0000256" key="5">
    <source>
        <dbReference type="ARBA" id="ARBA00022692"/>
    </source>
</evidence>
<gene>
    <name evidence="14" type="primary">SNMP1</name>
    <name evidence="14" type="ORF">EVAR_87456_1</name>
</gene>
<evidence type="ECO:0000256" key="4">
    <source>
        <dbReference type="ARBA" id="ARBA00022606"/>
    </source>
</evidence>
<evidence type="ECO:0000256" key="13">
    <source>
        <dbReference type="SAM" id="Phobius"/>
    </source>
</evidence>
<dbReference type="GO" id="GO:0005886">
    <property type="term" value="C:plasma membrane"/>
    <property type="evidence" value="ECO:0007669"/>
    <property type="project" value="UniProtKB-SubCell"/>
</dbReference>
<accession>A0A4C1VZ63</accession>
<dbReference type="Proteomes" id="UP000299102">
    <property type="component" value="Unassembled WGS sequence"/>
</dbReference>
<dbReference type="Pfam" id="PF01130">
    <property type="entry name" value="CD36"/>
    <property type="match status" value="1"/>
</dbReference>
<evidence type="ECO:0000313" key="14">
    <source>
        <dbReference type="EMBL" id="GBP43539.1"/>
    </source>
</evidence>
<comment type="caution">
    <text evidence="14">The sequence shown here is derived from an EMBL/GenBank/DDBJ whole genome shotgun (WGS) entry which is preliminary data.</text>
</comment>
<dbReference type="PANTHER" id="PTHR11923">
    <property type="entry name" value="SCAVENGER RECEPTOR CLASS B TYPE-1 SR-B1"/>
    <property type="match status" value="1"/>
</dbReference>
<keyword evidence="4" id="KW-0716">Sensory transduction</keyword>
<evidence type="ECO:0000256" key="3">
    <source>
        <dbReference type="ARBA" id="ARBA00022475"/>
    </source>
</evidence>
<proteinExistence type="inferred from homology"/>
<evidence type="ECO:0000256" key="8">
    <source>
        <dbReference type="ARBA" id="ARBA00023136"/>
    </source>
</evidence>
<evidence type="ECO:0000256" key="1">
    <source>
        <dbReference type="ARBA" id="ARBA00004651"/>
    </source>
</evidence>
<protein>
    <submittedName>
        <fullName evidence="14">Sensory neuron membrane protein 1</fullName>
    </submittedName>
</protein>
<dbReference type="GO" id="GO:0007608">
    <property type="term" value="P:sensory perception of smell"/>
    <property type="evidence" value="ECO:0007669"/>
    <property type="project" value="UniProtKB-KW"/>
</dbReference>
<reference evidence="14 15" key="1">
    <citation type="journal article" date="2019" name="Commun. Biol.">
        <title>The bagworm genome reveals a unique fibroin gene that provides high tensile strength.</title>
        <authorList>
            <person name="Kono N."/>
            <person name="Nakamura H."/>
            <person name="Ohtoshi R."/>
            <person name="Tomita M."/>
            <person name="Numata K."/>
            <person name="Arakawa K."/>
        </authorList>
    </citation>
    <scope>NUCLEOTIDE SEQUENCE [LARGE SCALE GENOMIC DNA]</scope>
</reference>
<keyword evidence="7 13" id="KW-1133">Transmembrane helix</keyword>
<keyword evidence="6" id="KW-0552">Olfaction</keyword>
<comment type="subcellular location">
    <subcellularLocation>
        <location evidence="1">Cell membrane</location>
        <topology evidence="1">Multi-pass membrane protein</topology>
    </subcellularLocation>
</comment>
<dbReference type="PANTHER" id="PTHR11923:SF69">
    <property type="entry name" value="SENSORY NEURON MEMBRANE PROTEIN 1"/>
    <property type="match status" value="1"/>
</dbReference>
<evidence type="ECO:0000313" key="15">
    <source>
        <dbReference type="Proteomes" id="UP000299102"/>
    </source>
</evidence>
<keyword evidence="9" id="KW-1015">Disulfide bond</keyword>
<evidence type="ECO:0000256" key="12">
    <source>
        <dbReference type="SAM" id="MobiDB-lite"/>
    </source>
</evidence>
<dbReference type="STRING" id="151549.A0A4C1VZ63"/>
<comment type="similarity">
    <text evidence="2">Belongs to the CD36 family.</text>
</comment>
<dbReference type="AlphaFoldDB" id="A0A4C1VZ63"/>
<sequence>MAEDECKETGERRVNSYSFNHLNCLFYSRSREKRAATHNKITGTPVRVIQRVQFNIPIERRADSKLFTQIPNIMLPIFWVEEGFSLNKTYTNMLKHQLFLPMRIVRVVSWLLVLGGAFGVIAATLYHFKDRIMNSMGSSSINQINRIKPQEQNNKTITTIGSRQPTKISD</sequence>
<dbReference type="GO" id="GO:0005044">
    <property type="term" value="F:scavenger receptor activity"/>
    <property type="evidence" value="ECO:0007669"/>
    <property type="project" value="TreeGrafter"/>
</dbReference>
<feature type="region of interest" description="Disordered" evidence="12">
    <location>
        <begin position="145"/>
        <end position="170"/>
    </location>
</feature>